<sequence>MDRSPSVRSFSSADSMSMPAASIPGSPIISSTHAITHEDEPRVVAAEHDGSDAPEHVGPDAAGPPQTHRFYLKDGNIKFKLDDGTLYNVHRYFFETYAPNFSYEYLHNEGLAPIKLPGVSSVDFQRFLTIIYPTKLGKCDIKTVDEWTSVLRLATKWSIESLRNLAVEEIVPQASPFDKVSVAREFELGWDWIVPAFVDICSRPASLTRAEAEQLGLPTVVEISRIREDVKASGTTQPVLAAVRTSEVLMPHGLHDAQQAAHIQDQATLSGFVDADPAADASSTSDAEVSPSRVPASSEASLDDSLQQCTLADINKRLAHLTLQGAEIAEQARHTDTPLNRALFALNLVRRMSKETSVAAQRHRAWRQERVDSILSELGSEGCLPSTNADEISGACGLYDLGHIRGRLSKLLCVRLREGEVEDEDELSCPRHDTDFLIVRLGAAEHADKREDLKYALQIYGWKVEDVDDYDLQVSVPDKACNDEDVPKYTQ</sequence>
<dbReference type="VEuPathDB" id="FungiDB:SCHCODRAFT_02630719"/>
<dbReference type="EMBL" id="GL377308">
    <property type="protein sequence ID" value="EFI95382.1"/>
    <property type="molecule type" value="Genomic_DNA"/>
</dbReference>
<dbReference type="OrthoDB" id="3199068at2759"/>
<dbReference type="SUPFAM" id="SSF54695">
    <property type="entry name" value="POZ domain"/>
    <property type="match status" value="1"/>
</dbReference>
<evidence type="ECO:0000313" key="4">
    <source>
        <dbReference type="Proteomes" id="UP000007431"/>
    </source>
</evidence>
<keyword evidence="4" id="KW-1185">Reference proteome</keyword>
<name>D8QAD5_SCHCM</name>
<protein>
    <submittedName>
        <fullName evidence="3">Expressed protein</fullName>
    </submittedName>
</protein>
<evidence type="ECO:0000313" key="3">
    <source>
        <dbReference type="EMBL" id="EFI95382.1"/>
    </source>
</evidence>
<dbReference type="InterPro" id="IPR000210">
    <property type="entry name" value="BTB/POZ_dom"/>
</dbReference>
<feature type="region of interest" description="Disordered" evidence="1">
    <location>
        <begin position="1"/>
        <end position="30"/>
    </location>
</feature>
<dbReference type="InParanoid" id="D8QAD5"/>
<dbReference type="Proteomes" id="UP000007431">
    <property type="component" value="Unassembled WGS sequence"/>
</dbReference>
<feature type="region of interest" description="Disordered" evidence="1">
    <location>
        <begin position="276"/>
        <end position="302"/>
    </location>
</feature>
<dbReference type="GeneID" id="9592460"/>
<dbReference type="HOGENOM" id="CLU_555697_0_0_1"/>
<gene>
    <name evidence="3" type="ORF">SCHCODRAFT_257817</name>
</gene>
<proteinExistence type="predicted"/>
<dbReference type="RefSeq" id="XP_003030285.1">
    <property type="nucleotide sequence ID" value="XM_003030239.1"/>
</dbReference>
<dbReference type="eggNOG" id="ENOG502SUFV">
    <property type="taxonomic scope" value="Eukaryota"/>
</dbReference>
<reference evidence="3 4" key="1">
    <citation type="journal article" date="2010" name="Nat. Biotechnol.">
        <title>Genome sequence of the model mushroom Schizophyllum commune.</title>
        <authorList>
            <person name="Ohm R.A."/>
            <person name="de Jong J.F."/>
            <person name="Lugones L.G."/>
            <person name="Aerts A."/>
            <person name="Kothe E."/>
            <person name="Stajich J.E."/>
            <person name="de Vries R.P."/>
            <person name="Record E."/>
            <person name="Levasseur A."/>
            <person name="Baker S.E."/>
            <person name="Bartholomew K.A."/>
            <person name="Coutinho P.M."/>
            <person name="Erdmann S."/>
            <person name="Fowler T.J."/>
            <person name="Gathman A.C."/>
            <person name="Lombard V."/>
            <person name="Henrissat B."/>
            <person name="Knabe N."/>
            <person name="Kuees U."/>
            <person name="Lilly W.W."/>
            <person name="Lindquist E."/>
            <person name="Lucas S."/>
            <person name="Magnuson J.K."/>
            <person name="Piumi F."/>
            <person name="Raudaskoski M."/>
            <person name="Salamov A."/>
            <person name="Schmutz J."/>
            <person name="Schwarze F.W.M.R."/>
            <person name="vanKuyk P.A."/>
            <person name="Horton J.S."/>
            <person name="Grigoriev I.V."/>
            <person name="Woesten H.A.B."/>
        </authorList>
    </citation>
    <scope>NUCLEOTIDE SEQUENCE [LARGE SCALE GENOMIC DNA]</scope>
    <source>
        <strain evidence="4">H4-8 / FGSC 9210</strain>
    </source>
</reference>
<evidence type="ECO:0000256" key="1">
    <source>
        <dbReference type="SAM" id="MobiDB-lite"/>
    </source>
</evidence>
<evidence type="ECO:0000259" key="2">
    <source>
        <dbReference type="Pfam" id="PF00651"/>
    </source>
</evidence>
<feature type="domain" description="BTB" evidence="2">
    <location>
        <begin position="77"/>
        <end position="170"/>
    </location>
</feature>
<dbReference type="AlphaFoldDB" id="D8QAD5"/>
<dbReference type="Pfam" id="PF00651">
    <property type="entry name" value="BTB"/>
    <property type="match status" value="1"/>
</dbReference>
<dbReference type="KEGG" id="scm:SCHCO_02630719"/>
<feature type="compositionally biased region" description="Low complexity" evidence="1">
    <location>
        <begin position="276"/>
        <end position="287"/>
    </location>
</feature>
<dbReference type="InterPro" id="IPR011333">
    <property type="entry name" value="SKP1/BTB/POZ_sf"/>
</dbReference>
<organism evidence="4">
    <name type="scientific">Schizophyllum commune (strain H4-8 / FGSC 9210)</name>
    <name type="common">Split gill fungus</name>
    <dbReference type="NCBI Taxonomy" id="578458"/>
    <lineage>
        <taxon>Eukaryota</taxon>
        <taxon>Fungi</taxon>
        <taxon>Dikarya</taxon>
        <taxon>Basidiomycota</taxon>
        <taxon>Agaricomycotina</taxon>
        <taxon>Agaricomycetes</taxon>
        <taxon>Agaricomycetidae</taxon>
        <taxon>Agaricales</taxon>
        <taxon>Schizophyllaceae</taxon>
        <taxon>Schizophyllum</taxon>
    </lineage>
</organism>
<accession>D8QAD5</accession>